<evidence type="ECO:0000313" key="9">
    <source>
        <dbReference type="Proteomes" id="UP001274830"/>
    </source>
</evidence>
<dbReference type="InterPro" id="IPR009075">
    <property type="entry name" value="AcylCo_DH/oxidase_C"/>
</dbReference>
<dbReference type="InterPro" id="IPR009100">
    <property type="entry name" value="AcylCoA_DH/oxidase_NM_dom_sf"/>
</dbReference>
<dbReference type="InterPro" id="IPR006091">
    <property type="entry name" value="Acyl-CoA_Oxase/DH_mid-dom"/>
</dbReference>
<evidence type="ECO:0000259" key="6">
    <source>
        <dbReference type="Pfam" id="PF02770"/>
    </source>
</evidence>
<reference evidence="8" key="1">
    <citation type="submission" date="2023-07" db="EMBL/GenBank/DDBJ databases">
        <title>Black Yeasts Isolated from many extreme environments.</title>
        <authorList>
            <person name="Coleine C."/>
            <person name="Stajich J.E."/>
            <person name="Selbmann L."/>
        </authorList>
    </citation>
    <scope>NUCLEOTIDE SEQUENCE</scope>
    <source>
        <strain evidence="8">CCFEE 5485</strain>
    </source>
</reference>
<sequence>MLLRVCKQLNHTKSVVLRTSSRKITSILRPSTLDTGFSLTLPPLPNPVTSDPAFQRILSWYLPDETRSRIAPSLQAFGQEAVSPQVYEWISNAEREVPYVKTRNVWTGKYAYDRLITSTGWKELGRWGISNGVVARGYDEKFGPHRRIVQHAFNFIYSASSAVYSCPVSMTSGAARLMAHQLSKLPSDHPFHEVYGKIVGTEGNWISSQWMTERPGGSDVQNSETVALYSPAAEMEHAERSSQDLGNGDWLISGFKFFCSATDCNIALMLAKTESGKLSLFLAPTRRSMELPDGTREEVTNGIRFHRLKYKMGTKELPTAELELKNVRAHLVGPVDRGIATIATLLNVTRTHNFITALSCWRRGMAIAKSFARVRTTIDQPLWTFPMHLRLLANMEIKFAGLLQLAFFTTSLLSFADNGFPSPRPAKYAPLPEPGRQTKVVQRILTATGKAVICKVACTSLQECQEAMGGVGYMDEPDEPEHNISRLYRDTAANMTWEGTTNVLASEVTRHILDADNIEIFGSWLEDIVIEGVEDAGLREPLQATWAELKHKLTSNRTDIAMALVDGRQHMFSLAWIVSGALLAHDAQRDNNAIATEIAKRWILHADGGVGEYVHLDVLHAAQQARSTTSAKTDMERTKWDCRIVWGEELPTDSATGYRAAQLTSGRPEQVLAKS</sequence>
<accession>A0AAE0WFU8</accession>
<keyword evidence="2 4" id="KW-0285">Flavoprotein</keyword>
<evidence type="ECO:0000256" key="1">
    <source>
        <dbReference type="ARBA" id="ARBA00009347"/>
    </source>
</evidence>
<comment type="caution">
    <text evidence="8">The sequence shown here is derived from an EMBL/GenBank/DDBJ whole genome shotgun (WGS) entry which is preliminary data.</text>
</comment>
<proteinExistence type="inferred from homology"/>
<protein>
    <recommendedName>
        <fullName evidence="10">Acyl-CoA dehydrogenase</fullName>
    </recommendedName>
</protein>
<comment type="similarity">
    <text evidence="1 4">Belongs to the acyl-CoA dehydrogenase family.</text>
</comment>
<evidence type="ECO:0000256" key="4">
    <source>
        <dbReference type="RuleBase" id="RU362125"/>
    </source>
</evidence>
<dbReference type="InterPro" id="IPR036250">
    <property type="entry name" value="AcylCo_DH-like_C"/>
</dbReference>
<evidence type="ECO:0000259" key="5">
    <source>
        <dbReference type="Pfam" id="PF00441"/>
    </source>
</evidence>
<dbReference type="InterPro" id="IPR052904">
    <property type="entry name" value="Acyl-CoA_dehydrogenase-like"/>
</dbReference>
<dbReference type="Pfam" id="PF18158">
    <property type="entry name" value="AidB_N"/>
    <property type="match status" value="1"/>
</dbReference>
<feature type="domain" description="Acyl-CoA oxidase/dehydrogenase middle" evidence="6">
    <location>
        <begin position="209"/>
        <end position="327"/>
    </location>
</feature>
<keyword evidence="4" id="KW-0560">Oxidoreductase</keyword>
<evidence type="ECO:0000256" key="2">
    <source>
        <dbReference type="ARBA" id="ARBA00022630"/>
    </source>
</evidence>
<dbReference type="AlphaFoldDB" id="A0AAE0WFU8"/>
<dbReference type="Pfam" id="PF02770">
    <property type="entry name" value="Acyl-CoA_dh_M"/>
    <property type="match status" value="1"/>
</dbReference>
<gene>
    <name evidence="8" type="ORF">LTR78_008173</name>
</gene>
<evidence type="ECO:0000256" key="3">
    <source>
        <dbReference type="ARBA" id="ARBA00022827"/>
    </source>
</evidence>
<feature type="domain" description="Adaptive response protein AidB N-terminal" evidence="7">
    <location>
        <begin position="46"/>
        <end position="180"/>
    </location>
</feature>
<keyword evidence="3 4" id="KW-0274">FAD</keyword>
<dbReference type="SUPFAM" id="SSF47203">
    <property type="entry name" value="Acyl-CoA dehydrogenase C-terminal domain-like"/>
    <property type="match status" value="1"/>
</dbReference>
<evidence type="ECO:0008006" key="10">
    <source>
        <dbReference type="Google" id="ProtNLM"/>
    </source>
</evidence>
<evidence type="ECO:0000313" key="8">
    <source>
        <dbReference type="EMBL" id="KAK3671998.1"/>
    </source>
</evidence>
<dbReference type="PANTHER" id="PTHR42707">
    <property type="entry name" value="ACYL-COA DEHYDROGENASE"/>
    <property type="match status" value="1"/>
</dbReference>
<dbReference type="Gene3D" id="2.40.110.20">
    <property type="match status" value="1"/>
</dbReference>
<dbReference type="Proteomes" id="UP001274830">
    <property type="component" value="Unassembled WGS sequence"/>
</dbReference>
<evidence type="ECO:0000259" key="7">
    <source>
        <dbReference type="Pfam" id="PF18158"/>
    </source>
</evidence>
<dbReference type="EMBL" id="JAUTXT010000037">
    <property type="protein sequence ID" value="KAK3671998.1"/>
    <property type="molecule type" value="Genomic_DNA"/>
</dbReference>
<dbReference type="Pfam" id="PF00441">
    <property type="entry name" value="Acyl-CoA_dh_1"/>
    <property type="match status" value="1"/>
</dbReference>
<dbReference type="Gene3D" id="1.20.140.10">
    <property type="entry name" value="Butyryl-CoA Dehydrogenase, subunit A, domain 3"/>
    <property type="match status" value="1"/>
</dbReference>
<comment type="cofactor">
    <cofactor evidence="4">
        <name>FAD</name>
        <dbReference type="ChEBI" id="CHEBI:57692"/>
    </cofactor>
</comment>
<dbReference type="GO" id="GO:0003995">
    <property type="term" value="F:acyl-CoA dehydrogenase activity"/>
    <property type="evidence" value="ECO:0007669"/>
    <property type="project" value="TreeGrafter"/>
</dbReference>
<dbReference type="SUPFAM" id="SSF56645">
    <property type="entry name" value="Acyl-CoA dehydrogenase NM domain-like"/>
    <property type="match status" value="1"/>
</dbReference>
<keyword evidence="9" id="KW-1185">Reference proteome</keyword>
<organism evidence="8 9">
    <name type="scientific">Recurvomyces mirabilis</name>
    <dbReference type="NCBI Taxonomy" id="574656"/>
    <lineage>
        <taxon>Eukaryota</taxon>
        <taxon>Fungi</taxon>
        <taxon>Dikarya</taxon>
        <taxon>Ascomycota</taxon>
        <taxon>Pezizomycotina</taxon>
        <taxon>Dothideomycetes</taxon>
        <taxon>Dothideomycetidae</taxon>
        <taxon>Mycosphaerellales</taxon>
        <taxon>Teratosphaeriaceae</taxon>
        <taxon>Recurvomyces</taxon>
    </lineage>
</organism>
<dbReference type="PANTHER" id="PTHR42707:SF2">
    <property type="entry name" value="ACD11 DEHYDROGENASE"/>
    <property type="match status" value="1"/>
</dbReference>
<feature type="domain" description="Acyl-CoA dehydrogenase/oxidase C-terminal" evidence="5">
    <location>
        <begin position="336"/>
        <end position="512"/>
    </location>
</feature>
<dbReference type="InterPro" id="IPR041504">
    <property type="entry name" value="AidB_N"/>
</dbReference>
<name>A0AAE0WFU8_9PEZI</name>